<dbReference type="EMBL" id="PDCR01000056">
    <property type="protein sequence ID" value="PEG51328.1"/>
    <property type="molecule type" value="Genomic_DNA"/>
</dbReference>
<dbReference type="Proteomes" id="UP000220340">
    <property type="component" value="Unassembled WGS sequence"/>
</dbReference>
<protein>
    <recommendedName>
        <fullName evidence="9">Ribonuclease Z</fullName>
        <shortName evidence="9">RNase Z</shortName>
        <ecNumber evidence="9">3.1.26.11</ecNumber>
    </recommendedName>
    <alternativeName>
        <fullName evidence="9">tRNA 3 endonuclease</fullName>
    </alternativeName>
    <alternativeName>
        <fullName evidence="9">tRNase Z</fullName>
    </alternativeName>
</protein>
<dbReference type="AlphaFoldDB" id="A0A1Q4HLD1"/>
<sequence length="286" mass="29984">MIEVTLLGTGSPIPDPDRAGPSTLIRAGGQTFLVDCGRGVLQRLAAAGSGANQLTALLLTHLHSDHIADLGDVIITRWVTTFTPDPVPLQIIGPPGTAQVVDAMLAAFGHDIGYRIAHHADLTAPPAVQVHEYTDGEVWALDGVRVLAAPTDHRPVAPTIGFRVEHAGASVVLAGDTVPCQTLDALTAGAGALVHTAIRHDLVEAVGLQRIRDICDYHSTVQQAADTAARAGVGILILTHYVPSPAPGQYDEWRALAAGIFDRQIELGDDLHRVQVHPGVGVRPAG</sequence>
<keyword evidence="4 9" id="KW-0540">Nuclease</keyword>
<keyword evidence="6 9" id="KW-0255">Endonuclease</keyword>
<comment type="similarity">
    <text evidence="9">Belongs to the RNase Z family.</text>
</comment>
<evidence type="ECO:0000313" key="11">
    <source>
        <dbReference type="EMBL" id="OPE55266.1"/>
    </source>
</evidence>
<organism evidence="11 13">
    <name type="scientific">Mycolicibacterium diernhoferi</name>
    <dbReference type="NCBI Taxonomy" id="1801"/>
    <lineage>
        <taxon>Bacteria</taxon>
        <taxon>Bacillati</taxon>
        <taxon>Actinomycetota</taxon>
        <taxon>Actinomycetes</taxon>
        <taxon>Mycobacteriales</taxon>
        <taxon>Mycobacteriaceae</taxon>
        <taxon>Mycolicibacterium</taxon>
    </lineage>
</organism>
<dbReference type="PANTHER" id="PTHR46018">
    <property type="entry name" value="ZINC PHOSPHODIESTERASE ELAC PROTEIN 1"/>
    <property type="match status" value="1"/>
</dbReference>
<evidence type="ECO:0000313" key="12">
    <source>
        <dbReference type="EMBL" id="PEG51328.1"/>
    </source>
</evidence>
<dbReference type="STRING" id="1801.BRW64_01810"/>
<dbReference type="CDD" id="cd07719">
    <property type="entry name" value="arylsulfatase_AtsA-like_MBL-fold"/>
    <property type="match status" value="1"/>
</dbReference>
<dbReference type="InterPro" id="IPR001279">
    <property type="entry name" value="Metallo-B-lactamas"/>
</dbReference>
<evidence type="ECO:0000256" key="7">
    <source>
        <dbReference type="ARBA" id="ARBA00022801"/>
    </source>
</evidence>
<evidence type="ECO:0000313" key="14">
    <source>
        <dbReference type="Proteomes" id="UP000220340"/>
    </source>
</evidence>
<evidence type="ECO:0000256" key="5">
    <source>
        <dbReference type="ARBA" id="ARBA00022723"/>
    </source>
</evidence>
<dbReference type="OrthoDB" id="4137979at2"/>
<proteinExistence type="inferred from homology"/>
<evidence type="ECO:0000313" key="13">
    <source>
        <dbReference type="Proteomes" id="UP000191039"/>
    </source>
</evidence>
<keyword evidence="5" id="KW-0479">Metal-binding</keyword>
<evidence type="ECO:0000256" key="1">
    <source>
        <dbReference type="ARBA" id="ARBA00001947"/>
    </source>
</evidence>
<evidence type="ECO:0000256" key="8">
    <source>
        <dbReference type="ARBA" id="ARBA00022833"/>
    </source>
</evidence>
<dbReference type="GO" id="GO:0046872">
    <property type="term" value="F:metal ion binding"/>
    <property type="evidence" value="ECO:0007669"/>
    <property type="project" value="UniProtKB-KW"/>
</dbReference>
<keyword evidence="3 9" id="KW-0819">tRNA processing</keyword>
<dbReference type="InterPro" id="IPR044094">
    <property type="entry name" value="AtsA-like_MBL-fold"/>
</dbReference>
<evidence type="ECO:0000256" key="4">
    <source>
        <dbReference type="ARBA" id="ARBA00022722"/>
    </source>
</evidence>
<comment type="caution">
    <text evidence="11">The sequence shown here is derived from an EMBL/GenBank/DDBJ whole genome shotgun (WGS) entry which is preliminary data.</text>
</comment>
<dbReference type="PANTHER" id="PTHR46018:SF2">
    <property type="entry name" value="ZINC PHOSPHODIESTERASE ELAC PROTEIN 1"/>
    <property type="match status" value="1"/>
</dbReference>
<name>A0A1Q4HLD1_9MYCO</name>
<dbReference type="RefSeq" id="WP_073853633.1">
    <property type="nucleotide sequence ID" value="NZ_BAAATC010000018.1"/>
</dbReference>
<feature type="active site" description="Proton acceptor" evidence="9">
    <location>
        <position position="65"/>
    </location>
</feature>
<keyword evidence="7 9" id="KW-0378">Hydrolase</keyword>
<dbReference type="InterPro" id="IPR036866">
    <property type="entry name" value="RibonucZ/Hydroxyglut_hydro"/>
</dbReference>
<reference evidence="11 13" key="1">
    <citation type="submission" date="2016-09" db="EMBL/GenBank/DDBJ databases">
        <title>genome sequences of unsequenced Mycobacteria.</title>
        <authorList>
            <person name="Greninger A.L."/>
            <person name="Jerome K.R."/>
            <person name="Mcnair B."/>
            <person name="Wallis C."/>
            <person name="Fang F."/>
        </authorList>
    </citation>
    <scope>NUCLEOTIDE SEQUENCE [LARGE SCALE GENOMIC DNA]</scope>
    <source>
        <strain evidence="11 13">BM1</strain>
    </source>
</reference>
<evidence type="ECO:0000259" key="10">
    <source>
        <dbReference type="SMART" id="SM00849"/>
    </source>
</evidence>
<comment type="function">
    <text evidence="9">Zinc phosphodiesterase, which displays some tRNA 3'-processing endonuclease activity. Probably involved in tRNA maturation, by removing a 3'-trailer from precursor tRNA.</text>
</comment>
<comment type="caution">
    <text evidence="9">Lacks conserved residue(s) required for the propagation of feature annotation.</text>
</comment>
<dbReference type="SMART" id="SM00849">
    <property type="entry name" value="Lactamase_B"/>
    <property type="match status" value="1"/>
</dbReference>
<keyword evidence="14" id="KW-1185">Reference proteome</keyword>
<dbReference type="HAMAP" id="MF_01818">
    <property type="entry name" value="RNase_Z_BN"/>
    <property type="match status" value="1"/>
</dbReference>
<evidence type="ECO:0000256" key="2">
    <source>
        <dbReference type="ARBA" id="ARBA00011738"/>
    </source>
</evidence>
<comment type="cofactor">
    <cofactor evidence="1">
        <name>Zn(2+)</name>
        <dbReference type="ChEBI" id="CHEBI:29105"/>
    </cofactor>
</comment>
<feature type="domain" description="Metallo-beta-lactamase" evidence="10">
    <location>
        <begin position="19"/>
        <end position="218"/>
    </location>
</feature>
<evidence type="ECO:0000256" key="3">
    <source>
        <dbReference type="ARBA" id="ARBA00022694"/>
    </source>
</evidence>
<dbReference type="SUPFAM" id="SSF56281">
    <property type="entry name" value="Metallo-hydrolase/oxidoreductase"/>
    <property type="match status" value="1"/>
</dbReference>
<comment type="catalytic activity">
    <reaction evidence="9">
        <text>Endonucleolytic cleavage of RNA, removing extra 3' nucleotides from tRNA precursor, generating 3' termini of tRNAs. A 3'-hydroxy group is left at the tRNA terminus and a 5'-phosphoryl group is left at the trailer molecule.</text>
        <dbReference type="EC" id="3.1.26.11"/>
    </reaction>
</comment>
<gene>
    <name evidence="9" type="primary">rnz</name>
    <name evidence="11" type="ORF">BV510_06015</name>
    <name evidence="12" type="ORF">CRI78_27150</name>
</gene>
<comment type="subunit">
    <text evidence="2 9">Homodimer.</text>
</comment>
<evidence type="ECO:0000256" key="9">
    <source>
        <dbReference type="HAMAP-Rule" id="MF_01818"/>
    </source>
</evidence>
<dbReference type="EC" id="3.1.26.11" evidence="9"/>
<dbReference type="GO" id="GO:0042781">
    <property type="term" value="F:3'-tRNA processing endoribonuclease activity"/>
    <property type="evidence" value="ECO:0007669"/>
    <property type="project" value="UniProtKB-UniRule"/>
</dbReference>
<dbReference type="NCBIfam" id="NF000806">
    <property type="entry name" value="PRK00055.2-4"/>
    <property type="match status" value="1"/>
</dbReference>
<reference evidence="12 14" key="2">
    <citation type="submission" date="2017-10" db="EMBL/GenBank/DDBJ databases">
        <title>The new phylogeny of genus Mycobacterium.</title>
        <authorList>
            <person name="Tortoli E."/>
            <person name="Trovato A."/>
            <person name="Cirillo D.M."/>
        </authorList>
    </citation>
    <scope>NUCLEOTIDE SEQUENCE [LARGE SCALE GENOMIC DNA]</scope>
    <source>
        <strain evidence="12 14">IP141170001</strain>
    </source>
</reference>
<keyword evidence="8" id="KW-0862">Zinc</keyword>
<dbReference type="Pfam" id="PF12706">
    <property type="entry name" value="Lactamase_B_2"/>
    <property type="match status" value="1"/>
</dbReference>
<dbReference type="Proteomes" id="UP000191039">
    <property type="component" value="Unassembled WGS sequence"/>
</dbReference>
<accession>A0A1Q4HLD1</accession>
<dbReference type="Gene3D" id="3.60.15.10">
    <property type="entry name" value="Ribonuclease Z/Hydroxyacylglutathione hydrolase-like"/>
    <property type="match status" value="1"/>
</dbReference>
<dbReference type="EMBL" id="MIJD01000039">
    <property type="protein sequence ID" value="OPE55266.1"/>
    <property type="molecule type" value="Genomic_DNA"/>
</dbReference>
<dbReference type="InterPro" id="IPR013471">
    <property type="entry name" value="RNase_Z/BN"/>
</dbReference>
<evidence type="ECO:0000256" key="6">
    <source>
        <dbReference type="ARBA" id="ARBA00022759"/>
    </source>
</evidence>